<evidence type="ECO:0000256" key="6">
    <source>
        <dbReference type="ARBA" id="ARBA00023136"/>
    </source>
</evidence>
<protein>
    <recommendedName>
        <fullName evidence="9">Long-chain fatty acid transport protein</fullName>
    </recommendedName>
</protein>
<evidence type="ECO:0000256" key="2">
    <source>
        <dbReference type="ARBA" id="ARBA00008163"/>
    </source>
</evidence>
<name>A0A832DLP3_9BACT</name>
<comment type="caution">
    <text evidence="8">The sequence shown here is derived from an EMBL/GenBank/DDBJ whole genome shotgun (WGS) entry which is preliminary data.</text>
</comment>
<evidence type="ECO:0000256" key="7">
    <source>
        <dbReference type="ARBA" id="ARBA00023237"/>
    </source>
</evidence>
<proteinExistence type="inferred from homology"/>
<reference evidence="8" key="1">
    <citation type="journal article" date="2020" name="mSystems">
        <title>Genome- and Community-Level Interaction Insights into Carbon Utilization and Element Cycling Functions of Hydrothermarchaeota in Hydrothermal Sediment.</title>
        <authorList>
            <person name="Zhou Z."/>
            <person name="Liu Y."/>
            <person name="Xu W."/>
            <person name="Pan J."/>
            <person name="Luo Z.H."/>
            <person name="Li M."/>
        </authorList>
    </citation>
    <scope>NUCLEOTIDE SEQUENCE [LARGE SCALE GENOMIC DNA]</scope>
    <source>
        <strain evidence="8">SpSt-500</strain>
    </source>
</reference>
<dbReference type="EMBL" id="DSVI01000004">
    <property type="protein sequence ID" value="HGT47061.1"/>
    <property type="molecule type" value="Genomic_DNA"/>
</dbReference>
<dbReference type="GO" id="GO:0009279">
    <property type="term" value="C:cell outer membrane"/>
    <property type="evidence" value="ECO:0007669"/>
    <property type="project" value="UniProtKB-SubCell"/>
</dbReference>
<gene>
    <name evidence="8" type="ORF">ENS56_03405</name>
</gene>
<evidence type="ECO:0000313" key="8">
    <source>
        <dbReference type="EMBL" id="HGT47061.1"/>
    </source>
</evidence>
<keyword evidence="6" id="KW-0472">Membrane</keyword>
<keyword evidence="7" id="KW-0998">Cell outer membrane</keyword>
<keyword evidence="3" id="KW-1134">Transmembrane beta strand</keyword>
<evidence type="ECO:0008006" key="9">
    <source>
        <dbReference type="Google" id="ProtNLM"/>
    </source>
</evidence>
<dbReference type="SUPFAM" id="SSF56935">
    <property type="entry name" value="Porins"/>
    <property type="match status" value="1"/>
</dbReference>
<dbReference type="AlphaFoldDB" id="A0A832DLP3"/>
<organism evidence="8">
    <name type="scientific">Ignavibacterium album</name>
    <dbReference type="NCBI Taxonomy" id="591197"/>
    <lineage>
        <taxon>Bacteria</taxon>
        <taxon>Pseudomonadati</taxon>
        <taxon>Ignavibacteriota</taxon>
        <taxon>Ignavibacteria</taxon>
        <taxon>Ignavibacteriales</taxon>
        <taxon>Ignavibacteriaceae</taxon>
        <taxon>Ignavibacterium</taxon>
    </lineage>
</organism>
<dbReference type="PANTHER" id="PTHR35093">
    <property type="entry name" value="OUTER MEMBRANE PROTEIN NMB0088-RELATED"/>
    <property type="match status" value="1"/>
</dbReference>
<evidence type="ECO:0000256" key="4">
    <source>
        <dbReference type="ARBA" id="ARBA00022692"/>
    </source>
</evidence>
<dbReference type="GO" id="GO:0015483">
    <property type="term" value="F:long-chain fatty acid transporting porin activity"/>
    <property type="evidence" value="ECO:0007669"/>
    <property type="project" value="TreeGrafter"/>
</dbReference>
<keyword evidence="5" id="KW-0732">Signal</keyword>
<evidence type="ECO:0000256" key="5">
    <source>
        <dbReference type="ARBA" id="ARBA00022729"/>
    </source>
</evidence>
<dbReference type="Pfam" id="PF03349">
    <property type="entry name" value="Toluene_X"/>
    <property type="match status" value="1"/>
</dbReference>
<comment type="similarity">
    <text evidence="2">Belongs to the OmpP1/FadL family.</text>
</comment>
<dbReference type="PANTHER" id="PTHR35093:SF8">
    <property type="entry name" value="OUTER MEMBRANE PROTEIN NMB0088-RELATED"/>
    <property type="match status" value="1"/>
</dbReference>
<keyword evidence="4" id="KW-0812">Transmembrane</keyword>
<comment type="subcellular location">
    <subcellularLocation>
        <location evidence="1">Cell outer membrane</location>
        <topology evidence="1">Multi-pass membrane protein</topology>
    </subcellularLocation>
</comment>
<sequence>MICYLEKFNNFCSLIHYSINSGGDTLKKIFTYLWVVLSLSSSALYAGGFQLNQHGAKASGMSGAFTAVANDPSAVYWNPAGLSFIKGTHFMISSHFVTPSSSFRGISPAIDEYKVVKRTFYPSNFFASHSIDDNWAVGIGFTVPFGLGTKWDEDWVGRYLAVETELQIFTLTPTVSYKITDALSVGAGFNFSFANVKIVQKTPQTPFAGDAKINLDGKDRSAFGYSFGLMFKATEDLTLGASFQSNINYDFSGSANSEGAQQLIDAKRLPVGDVIAKLKTPFNLAVGAAYNLNKDWLISADFQYVGWSSYDSLKVDFVDPAYNDIASPRLYRNSFIIRFGTDYKLSDDFSIRGGLYYDRKPVEDDMVAPSLPETDRIGMTIGAEYSLMKNLSVRGSFLYIRGNELKVENSKQFIHGNTPFNGVYNINATVLSIGLLYSL</sequence>
<accession>A0A832DLP3</accession>
<dbReference type="InterPro" id="IPR005017">
    <property type="entry name" value="OMPP1/FadL/TodX"/>
</dbReference>
<evidence type="ECO:0000256" key="3">
    <source>
        <dbReference type="ARBA" id="ARBA00022452"/>
    </source>
</evidence>
<evidence type="ECO:0000256" key="1">
    <source>
        <dbReference type="ARBA" id="ARBA00004571"/>
    </source>
</evidence>
<dbReference type="Gene3D" id="2.40.160.60">
    <property type="entry name" value="Outer membrane protein transport protein (OMPP1/FadL/TodX)"/>
    <property type="match status" value="1"/>
</dbReference>